<reference evidence="1 4" key="2">
    <citation type="submission" date="2020-01" db="EMBL/GenBank/DDBJ databases">
        <title>Insect and environment-associated Actinomycetes.</title>
        <authorList>
            <person name="Currrie C."/>
            <person name="Chevrette M."/>
            <person name="Carlson C."/>
            <person name="Stubbendieck R."/>
            <person name="Wendt-Pienkowski E."/>
        </authorList>
    </citation>
    <scope>NUCLEOTIDE SEQUENCE [LARGE SCALE GENOMIC DNA]</scope>
    <source>
        <strain evidence="1 4">SID8386</strain>
    </source>
</reference>
<keyword evidence="4" id="KW-1185">Reference proteome</keyword>
<dbReference type="Proteomes" id="UP000199137">
    <property type="component" value="Unassembled WGS sequence"/>
</dbReference>
<dbReference type="EMBL" id="JAAGNC010000090">
    <property type="protein sequence ID" value="NEC57494.1"/>
    <property type="molecule type" value="Genomic_DNA"/>
</dbReference>
<dbReference type="PANTHER" id="PTHR40045:SF1">
    <property type="entry name" value="YQCI_YCGG FAMILY PROTEIN"/>
    <property type="match status" value="1"/>
</dbReference>
<dbReference type="Pfam" id="PF08892">
    <property type="entry name" value="YqcI_YcgG"/>
    <property type="match status" value="1"/>
</dbReference>
<sequence>MTTGGSNPEEIGAALGVKLLGDTFSCVAAKTAWLRESVVHRHFGPMGTPETTGELSGAVTDFALRRDDIHELLATFIATFEGPFGLDETGFETLVWHQLQGLHDRDAGRFAWADFADPDPASDRFAFSIAEQAFFVVGLHANSSRITRQFSHPTLVFNSHVQFERLRERGIYGRIRNEVRTREMALQGSINPNLSDFGERSEAGQYSGRAISADWTCPFRPRTGGPERKDAR</sequence>
<evidence type="ECO:0000313" key="3">
    <source>
        <dbReference type="Proteomes" id="UP000199137"/>
    </source>
</evidence>
<organism evidence="2 3">
    <name type="scientific">Amycolatopsis rubida</name>
    <dbReference type="NCBI Taxonomy" id="112413"/>
    <lineage>
        <taxon>Bacteria</taxon>
        <taxon>Bacillati</taxon>
        <taxon>Actinomycetota</taxon>
        <taxon>Actinomycetes</taxon>
        <taxon>Pseudonocardiales</taxon>
        <taxon>Pseudonocardiaceae</taxon>
        <taxon>Amycolatopsis</taxon>
    </lineage>
</organism>
<dbReference type="AlphaFoldDB" id="A0A1I5UQ46"/>
<dbReference type="RefSeq" id="WP_093575134.1">
    <property type="nucleotide sequence ID" value="NZ_FOWC01000008.1"/>
</dbReference>
<dbReference type="EMBL" id="FOWC01000008">
    <property type="protein sequence ID" value="SFP97365.1"/>
    <property type="molecule type" value="Genomic_DNA"/>
</dbReference>
<dbReference type="STRING" id="112413.SAMN05421854_10849"/>
<evidence type="ECO:0000313" key="2">
    <source>
        <dbReference type="EMBL" id="SFP97365.1"/>
    </source>
</evidence>
<protein>
    <submittedName>
        <fullName evidence="1">YqcI/YcgG family protein</fullName>
    </submittedName>
</protein>
<accession>A0A1I5UQ46</accession>
<dbReference type="NCBIfam" id="NF041366">
    <property type="entry name" value="GntA_guanitoxin"/>
    <property type="match status" value="1"/>
</dbReference>
<dbReference type="InterPro" id="IPR014988">
    <property type="entry name" value="Uncharacterised_YqcI/YcgG"/>
</dbReference>
<dbReference type="Proteomes" id="UP000470404">
    <property type="component" value="Unassembled WGS sequence"/>
</dbReference>
<dbReference type="PANTHER" id="PTHR40045">
    <property type="entry name" value="YCGG FAMILY PROTEIN"/>
    <property type="match status" value="1"/>
</dbReference>
<evidence type="ECO:0000313" key="4">
    <source>
        <dbReference type="Proteomes" id="UP000470404"/>
    </source>
</evidence>
<gene>
    <name evidence="1" type="ORF">G3I59_18285</name>
    <name evidence="2" type="ORF">SAMN05421854_10849</name>
</gene>
<name>A0A1I5UQ46_9PSEU</name>
<proteinExistence type="predicted"/>
<evidence type="ECO:0000313" key="1">
    <source>
        <dbReference type="EMBL" id="NEC57494.1"/>
    </source>
</evidence>
<reference evidence="2 3" key="1">
    <citation type="submission" date="2016-10" db="EMBL/GenBank/DDBJ databases">
        <authorList>
            <person name="de Groot N.N."/>
        </authorList>
    </citation>
    <scope>NUCLEOTIDE SEQUENCE [LARGE SCALE GENOMIC DNA]</scope>
    <source>
        <strain evidence="2 3">DSM 44637</strain>
    </source>
</reference>
<dbReference type="OrthoDB" id="283514at2"/>